<evidence type="ECO:0000313" key="2">
    <source>
        <dbReference type="EMBL" id="AQS86705.1"/>
    </source>
</evidence>
<proteinExistence type="predicted"/>
<feature type="region of interest" description="Disordered" evidence="1">
    <location>
        <begin position="40"/>
        <end position="71"/>
    </location>
</feature>
<dbReference type="KEGG" id="nch:A0U93_00675"/>
<evidence type="ECO:0000313" key="3">
    <source>
        <dbReference type="Proteomes" id="UP000188604"/>
    </source>
</evidence>
<reference evidence="2 3" key="1">
    <citation type="submission" date="2016-03" db="EMBL/GenBank/DDBJ databases">
        <title>Acetic acid bacteria sequencing.</title>
        <authorList>
            <person name="Brandt J."/>
            <person name="Jakob F."/>
            <person name="Vogel R.F."/>
        </authorList>
    </citation>
    <scope>NUCLEOTIDE SEQUENCE [LARGE SCALE GENOMIC DNA]</scope>
    <source>
        <strain evidence="2 3">NBRC 101099</strain>
    </source>
</reference>
<protein>
    <submittedName>
        <fullName evidence="2">Uncharacterized protein</fullName>
    </submittedName>
</protein>
<dbReference type="AlphaFoldDB" id="A0A1U9KLQ1"/>
<gene>
    <name evidence="2" type="ORF">A0U93_00675</name>
</gene>
<evidence type="ECO:0000256" key="1">
    <source>
        <dbReference type="SAM" id="MobiDB-lite"/>
    </source>
</evidence>
<dbReference type="EMBL" id="CP014691">
    <property type="protein sequence ID" value="AQS86705.1"/>
    <property type="molecule type" value="Genomic_DNA"/>
</dbReference>
<sequence length="71" mass="7568">MGGVIIRTCRSGFVSVLPSITMTGRRSMAAGLQGMSVRSTADAAPAIQQGLPEKRDGDANELTTTRRMETR</sequence>
<keyword evidence="3" id="KW-1185">Reference proteome</keyword>
<name>A0A1U9KLQ1_9PROT</name>
<feature type="compositionally biased region" description="Basic and acidic residues" evidence="1">
    <location>
        <begin position="52"/>
        <end position="71"/>
    </location>
</feature>
<dbReference type="STRING" id="320497.A0U93_00675"/>
<accession>A0A1U9KLQ1</accession>
<organism evidence="2 3">
    <name type="scientific">Neoasaia chiangmaiensis</name>
    <dbReference type="NCBI Taxonomy" id="320497"/>
    <lineage>
        <taxon>Bacteria</taxon>
        <taxon>Pseudomonadati</taxon>
        <taxon>Pseudomonadota</taxon>
        <taxon>Alphaproteobacteria</taxon>
        <taxon>Acetobacterales</taxon>
        <taxon>Acetobacteraceae</taxon>
        <taxon>Neoasaia</taxon>
    </lineage>
</organism>
<dbReference type="Proteomes" id="UP000188604">
    <property type="component" value="Chromosome"/>
</dbReference>